<accession>A0A934SH08</accession>
<dbReference type="Pfam" id="PF01408">
    <property type="entry name" value="GFO_IDH_MocA"/>
    <property type="match status" value="1"/>
</dbReference>
<feature type="domain" description="Gfo/Idh/MocA-like oxidoreductase N-terminal" evidence="2">
    <location>
        <begin position="6"/>
        <end position="123"/>
    </location>
</feature>
<evidence type="ECO:0000313" key="5">
    <source>
        <dbReference type="Proteomes" id="UP000640485"/>
    </source>
</evidence>
<dbReference type="Gene3D" id="3.40.50.720">
    <property type="entry name" value="NAD(P)-binding Rossmann-like Domain"/>
    <property type="match status" value="1"/>
</dbReference>
<feature type="domain" description="GFO/IDH/MocA-like oxidoreductase" evidence="3">
    <location>
        <begin position="133"/>
        <end position="274"/>
    </location>
</feature>
<dbReference type="GO" id="GO:0000166">
    <property type="term" value="F:nucleotide binding"/>
    <property type="evidence" value="ECO:0007669"/>
    <property type="project" value="InterPro"/>
</dbReference>
<gene>
    <name evidence="4" type="ORF">JJJ17_17305</name>
</gene>
<evidence type="ECO:0000256" key="1">
    <source>
        <dbReference type="ARBA" id="ARBA00023002"/>
    </source>
</evidence>
<dbReference type="Gene3D" id="3.30.360.10">
    <property type="entry name" value="Dihydrodipicolinate Reductase, domain 2"/>
    <property type="match status" value="1"/>
</dbReference>
<evidence type="ECO:0000259" key="3">
    <source>
        <dbReference type="Pfam" id="PF22725"/>
    </source>
</evidence>
<dbReference type="RefSeq" id="WP_200688697.1">
    <property type="nucleotide sequence ID" value="NZ_JAEPRQ010000008.1"/>
</dbReference>
<dbReference type="AlphaFoldDB" id="A0A934SH08"/>
<sequence length="352" mass="38036">MMKPVRLLILGTGGMAQHHAKGFSVIPGVSIVAGVDTRPEQLATFCKTFEIPNSFATLDEAILWGQFDAVTNVTPDAAHYPTTMPLLAAGKHVLCEKPLATKAADAEDMAAAAQRAGVVNMVNLSYRNVPALQQAARMVRAGEIGTVRHFEASYLQSWLTQPAWGDWRTESQWLWRLSSAHGSKGVLGDVGIHILDFATFIAAQEAREVSCRLATFEKAPGGRIGDYILDANDAATMQLLLDNGTLGTVAATRFASGHLNDLRLRIYGDKGGLEVSFEKQESRLRACLAPDLQTAEWRDIECPPVVPIYQRFIDAIQGKGPAEPDFARGASLQRLLDRAEASALQGGLSLAV</sequence>
<dbReference type="InterPro" id="IPR055170">
    <property type="entry name" value="GFO_IDH_MocA-like_dom"/>
</dbReference>
<reference evidence="4" key="1">
    <citation type="submission" date="2021-01" db="EMBL/GenBank/DDBJ databases">
        <title>Paracoccus amoyensis sp. nov., isolated from the surface seawater along the coast of Xiamen Island, China.</title>
        <authorList>
            <person name="Lyu L."/>
        </authorList>
    </citation>
    <scope>NUCLEOTIDE SEQUENCE</scope>
    <source>
        <strain evidence="4">MJ17</strain>
    </source>
</reference>
<protein>
    <submittedName>
        <fullName evidence="4">Gfo/Idh/MocA family oxidoreductase</fullName>
    </submittedName>
</protein>
<comment type="caution">
    <text evidence="4">The sequence shown here is derived from an EMBL/GenBank/DDBJ whole genome shotgun (WGS) entry which is preliminary data.</text>
</comment>
<dbReference type="GO" id="GO:0016491">
    <property type="term" value="F:oxidoreductase activity"/>
    <property type="evidence" value="ECO:0007669"/>
    <property type="project" value="UniProtKB-KW"/>
</dbReference>
<dbReference type="InterPro" id="IPR050463">
    <property type="entry name" value="Gfo/Idh/MocA_oxidrdct_glycsds"/>
</dbReference>
<dbReference type="Pfam" id="PF22725">
    <property type="entry name" value="GFO_IDH_MocA_C3"/>
    <property type="match status" value="1"/>
</dbReference>
<dbReference type="EMBL" id="JAEPRQ010000008">
    <property type="protein sequence ID" value="MBK4217692.1"/>
    <property type="molecule type" value="Genomic_DNA"/>
</dbReference>
<dbReference type="PANTHER" id="PTHR43818:SF11">
    <property type="entry name" value="BCDNA.GH03377"/>
    <property type="match status" value="1"/>
</dbReference>
<dbReference type="Proteomes" id="UP000640485">
    <property type="component" value="Unassembled WGS sequence"/>
</dbReference>
<evidence type="ECO:0000259" key="2">
    <source>
        <dbReference type="Pfam" id="PF01408"/>
    </source>
</evidence>
<dbReference type="InterPro" id="IPR000683">
    <property type="entry name" value="Gfo/Idh/MocA-like_OxRdtase_N"/>
</dbReference>
<name>A0A934SH08_9RHOB</name>
<keyword evidence="5" id="KW-1185">Reference proteome</keyword>
<evidence type="ECO:0000313" key="4">
    <source>
        <dbReference type="EMBL" id="MBK4217692.1"/>
    </source>
</evidence>
<dbReference type="InterPro" id="IPR036291">
    <property type="entry name" value="NAD(P)-bd_dom_sf"/>
</dbReference>
<dbReference type="PANTHER" id="PTHR43818">
    <property type="entry name" value="BCDNA.GH03377"/>
    <property type="match status" value="1"/>
</dbReference>
<proteinExistence type="predicted"/>
<organism evidence="4 5">
    <name type="scientific">Paracoccus caeni</name>
    <dbReference type="NCBI Taxonomy" id="657651"/>
    <lineage>
        <taxon>Bacteria</taxon>
        <taxon>Pseudomonadati</taxon>
        <taxon>Pseudomonadota</taxon>
        <taxon>Alphaproteobacteria</taxon>
        <taxon>Rhodobacterales</taxon>
        <taxon>Paracoccaceae</taxon>
        <taxon>Paracoccus</taxon>
    </lineage>
</organism>
<dbReference type="SUPFAM" id="SSF51735">
    <property type="entry name" value="NAD(P)-binding Rossmann-fold domains"/>
    <property type="match status" value="1"/>
</dbReference>
<keyword evidence="1" id="KW-0560">Oxidoreductase</keyword>
<dbReference type="SUPFAM" id="SSF55347">
    <property type="entry name" value="Glyceraldehyde-3-phosphate dehydrogenase-like, C-terminal domain"/>
    <property type="match status" value="1"/>
</dbReference>